<dbReference type="GO" id="GO:0050660">
    <property type="term" value="F:flavin adenine dinucleotide binding"/>
    <property type="evidence" value="ECO:0007669"/>
    <property type="project" value="InterPro"/>
</dbReference>
<dbReference type="InterPro" id="IPR023753">
    <property type="entry name" value="FAD/NAD-binding_dom"/>
</dbReference>
<dbReference type="SUPFAM" id="SSF51905">
    <property type="entry name" value="FAD/NAD(P)-binding domain"/>
    <property type="match status" value="1"/>
</dbReference>
<dbReference type="GO" id="GO:0006749">
    <property type="term" value="P:glutathione metabolic process"/>
    <property type="evidence" value="ECO:0007669"/>
    <property type="project" value="TreeGrafter"/>
</dbReference>
<dbReference type="AlphaFoldDB" id="A0A820Q6E6"/>
<reference evidence="7" key="1">
    <citation type="submission" date="2021-02" db="EMBL/GenBank/DDBJ databases">
        <authorList>
            <person name="Nowell W R."/>
        </authorList>
    </citation>
    <scope>NUCLEOTIDE SEQUENCE</scope>
</reference>
<evidence type="ECO:0000313" key="8">
    <source>
        <dbReference type="Proteomes" id="UP000663844"/>
    </source>
</evidence>
<keyword evidence="5" id="KW-0676">Redox-active center</keyword>
<dbReference type="InterPro" id="IPR046952">
    <property type="entry name" value="GSHR/TRXR-like"/>
</dbReference>
<dbReference type="PRINTS" id="PR00411">
    <property type="entry name" value="PNDRDTASEI"/>
</dbReference>
<gene>
    <name evidence="7" type="ORF">OXD698_LOCUS52236</name>
</gene>
<sequence length="95" mass="10165">ALKSGRVAALLNPPESDRKHKKVENDDLDSYDYDLIVIGGGSGGLACSKEARSFEKKVCVLDFVKPTPIGTTWGLGGTCFNVGCIPKKLMHQASL</sequence>
<dbReference type="GO" id="GO:0034599">
    <property type="term" value="P:cellular response to oxidative stress"/>
    <property type="evidence" value="ECO:0007669"/>
    <property type="project" value="TreeGrafter"/>
</dbReference>
<feature type="non-terminal residue" evidence="7">
    <location>
        <position position="1"/>
    </location>
</feature>
<comment type="caution">
    <text evidence="7">The sequence shown here is derived from an EMBL/GenBank/DDBJ whole genome shotgun (WGS) entry which is preliminary data.</text>
</comment>
<comment type="similarity">
    <text evidence="2">Belongs to the class-I pyridine nucleotide-disulfide oxidoreductase family.</text>
</comment>
<dbReference type="GO" id="GO:0005829">
    <property type="term" value="C:cytosol"/>
    <property type="evidence" value="ECO:0007669"/>
    <property type="project" value="TreeGrafter"/>
</dbReference>
<comment type="cofactor">
    <cofactor evidence="1">
        <name>FAD</name>
        <dbReference type="ChEBI" id="CHEBI:57692"/>
    </cofactor>
</comment>
<proteinExistence type="inferred from homology"/>
<evidence type="ECO:0000256" key="5">
    <source>
        <dbReference type="ARBA" id="ARBA00023284"/>
    </source>
</evidence>
<dbReference type="EMBL" id="CAJOAZ010028059">
    <property type="protein sequence ID" value="CAF4414380.1"/>
    <property type="molecule type" value="Genomic_DNA"/>
</dbReference>
<name>A0A820Q6E6_9BILA</name>
<dbReference type="InterPro" id="IPR036188">
    <property type="entry name" value="FAD/NAD-bd_sf"/>
</dbReference>
<evidence type="ECO:0000256" key="4">
    <source>
        <dbReference type="ARBA" id="ARBA00023157"/>
    </source>
</evidence>
<dbReference type="GO" id="GO:0045454">
    <property type="term" value="P:cell redox homeostasis"/>
    <property type="evidence" value="ECO:0007669"/>
    <property type="project" value="InterPro"/>
</dbReference>
<accession>A0A820Q6E6</accession>
<dbReference type="Pfam" id="PF07992">
    <property type="entry name" value="Pyr_redox_2"/>
    <property type="match status" value="1"/>
</dbReference>
<feature type="non-terminal residue" evidence="7">
    <location>
        <position position="95"/>
    </location>
</feature>
<feature type="domain" description="FAD/NAD(P)-binding" evidence="6">
    <location>
        <begin position="33"/>
        <end position="93"/>
    </location>
</feature>
<dbReference type="Gene3D" id="3.50.50.60">
    <property type="entry name" value="FAD/NAD(P)-binding domain"/>
    <property type="match status" value="1"/>
</dbReference>
<organism evidence="7 8">
    <name type="scientific">Adineta steineri</name>
    <dbReference type="NCBI Taxonomy" id="433720"/>
    <lineage>
        <taxon>Eukaryota</taxon>
        <taxon>Metazoa</taxon>
        <taxon>Spiralia</taxon>
        <taxon>Gnathifera</taxon>
        <taxon>Rotifera</taxon>
        <taxon>Eurotatoria</taxon>
        <taxon>Bdelloidea</taxon>
        <taxon>Adinetida</taxon>
        <taxon>Adinetidae</taxon>
        <taxon>Adineta</taxon>
    </lineage>
</organism>
<keyword evidence="4" id="KW-1015">Disulfide bond</keyword>
<evidence type="ECO:0000259" key="6">
    <source>
        <dbReference type="Pfam" id="PF07992"/>
    </source>
</evidence>
<dbReference type="PANTHER" id="PTHR42737:SF6">
    <property type="entry name" value="THIOREDOXIN-DISULFIDE REDUCTASE"/>
    <property type="match status" value="1"/>
</dbReference>
<evidence type="ECO:0000256" key="3">
    <source>
        <dbReference type="ARBA" id="ARBA00023002"/>
    </source>
</evidence>
<dbReference type="PANTHER" id="PTHR42737">
    <property type="entry name" value="GLUTATHIONE REDUCTASE"/>
    <property type="match status" value="1"/>
</dbReference>
<evidence type="ECO:0000313" key="7">
    <source>
        <dbReference type="EMBL" id="CAF4414380.1"/>
    </source>
</evidence>
<keyword evidence="3" id="KW-0560">Oxidoreductase</keyword>
<dbReference type="Proteomes" id="UP000663844">
    <property type="component" value="Unassembled WGS sequence"/>
</dbReference>
<evidence type="ECO:0000256" key="2">
    <source>
        <dbReference type="ARBA" id="ARBA00007532"/>
    </source>
</evidence>
<dbReference type="GO" id="GO:0005739">
    <property type="term" value="C:mitochondrion"/>
    <property type="evidence" value="ECO:0007669"/>
    <property type="project" value="TreeGrafter"/>
</dbReference>
<protein>
    <recommendedName>
        <fullName evidence="6">FAD/NAD(P)-binding domain-containing protein</fullName>
    </recommendedName>
</protein>
<evidence type="ECO:0000256" key="1">
    <source>
        <dbReference type="ARBA" id="ARBA00001974"/>
    </source>
</evidence>
<dbReference type="GO" id="GO:0004362">
    <property type="term" value="F:glutathione-disulfide reductase (NADPH) activity"/>
    <property type="evidence" value="ECO:0007669"/>
    <property type="project" value="TreeGrafter"/>
</dbReference>